<dbReference type="RefSeq" id="WP_066472615.1">
    <property type="nucleotide sequence ID" value="NZ_JAWDID010000017.1"/>
</dbReference>
<feature type="signal peptide" evidence="1">
    <location>
        <begin position="1"/>
        <end position="18"/>
    </location>
</feature>
<keyword evidence="1" id="KW-0732">Signal</keyword>
<comment type="caution">
    <text evidence="3">The sequence shown here is derived from an EMBL/GenBank/DDBJ whole genome shotgun (WGS) entry which is preliminary data.</text>
</comment>
<dbReference type="PROSITE" id="PS51257">
    <property type="entry name" value="PROKAR_LIPOPROTEIN"/>
    <property type="match status" value="1"/>
</dbReference>
<accession>A0ABU3S806</accession>
<sequence>MKKLLAVAAVGLALGAAACTPHEQRVGGGAAIGAATGAVIGGLATGRAGGAVAGGLIGAAGGAIIGSATSPYYDDGYYDGCPYGYYRDRYGRLYCR</sequence>
<feature type="chain" id="PRO_5046983517" description="Glycine zipper domain-containing protein" evidence="1">
    <location>
        <begin position="19"/>
        <end position="96"/>
    </location>
</feature>
<evidence type="ECO:0000259" key="2">
    <source>
        <dbReference type="Pfam" id="PF13488"/>
    </source>
</evidence>
<gene>
    <name evidence="3" type="ORF">RKE40_13555</name>
</gene>
<dbReference type="Pfam" id="PF13488">
    <property type="entry name" value="Gly-zipper_Omp"/>
    <property type="match status" value="1"/>
</dbReference>
<feature type="domain" description="Glycine zipper" evidence="2">
    <location>
        <begin position="28"/>
        <end position="69"/>
    </location>
</feature>
<protein>
    <recommendedName>
        <fullName evidence="2">Glycine zipper domain-containing protein</fullName>
    </recommendedName>
</protein>
<dbReference type="EMBL" id="JAWDID010000017">
    <property type="protein sequence ID" value="MDU0340922.1"/>
    <property type="molecule type" value="Genomic_DNA"/>
</dbReference>
<evidence type="ECO:0000313" key="4">
    <source>
        <dbReference type="Proteomes" id="UP001254257"/>
    </source>
</evidence>
<proteinExistence type="predicted"/>
<dbReference type="Proteomes" id="UP001254257">
    <property type="component" value="Unassembled WGS sequence"/>
</dbReference>
<evidence type="ECO:0000313" key="3">
    <source>
        <dbReference type="EMBL" id="MDU0340922.1"/>
    </source>
</evidence>
<reference evidence="3 4" key="1">
    <citation type="submission" date="2023-09" db="EMBL/GenBank/DDBJ databases">
        <title>Whole genome shotgun sequencing (WGS) of Bosea sp. ZW T0_25, isolated from stored onions (Allium cepa).</title>
        <authorList>
            <person name="Stoll D.A."/>
            <person name="Huch M."/>
        </authorList>
    </citation>
    <scope>NUCLEOTIDE SEQUENCE [LARGE SCALE GENOMIC DNA]</scope>
    <source>
        <strain evidence="3 4">ZW T0_25</strain>
    </source>
</reference>
<evidence type="ECO:0000256" key="1">
    <source>
        <dbReference type="SAM" id="SignalP"/>
    </source>
</evidence>
<organism evidence="3 4">
    <name type="scientific">Bosea rubneri</name>
    <dbReference type="NCBI Taxonomy" id="3075434"/>
    <lineage>
        <taxon>Bacteria</taxon>
        <taxon>Pseudomonadati</taxon>
        <taxon>Pseudomonadota</taxon>
        <taxon>Alphaproteobacteria</taxon>
        <taxon>Hyphomicrobiales</taxon>
        <taxon>Boseaceae</taxon>
        <taxon>Bosea</taxon>
    </lineage>
</organism>
<keyword evidence="4" id="KW-1185">Reference proteome</keyword>
<name>A0ABU3S806_9HYPH</name>
<dbReference type="InterPro" id="IPR039567">
    <property type="entry name" value="Gly-zipper"/>
</dbReference>